<comment type="subcellular location">
    <subcellularLocation>
        <location evidence="1">Secreted</location>
    </subcellularLocation>
</comment>
<dbReference type="OrthoDB" id="6154955at2759"/>
<dbReference type="PANTHER" id="PTHR22923">
    <property type="entry name" value="CEREBELLIN-RELATED"/>
    <property type="match status" value="1"/>
</dbReference>
<protein>
    <submittedName>
        <fullName evidence="8">Uncharacterized protein LOC105904076</fullName>
    </submittedName>
</protein>
<dbReference type="InterPro" id="IPR050822">
    <property type="entry name" value="Cerebellin_Synaptic_Org"/>
</dbReference>
<evidence type="ECO:0000313" key="7">
    <source>
        <dbReference type="Proteomes" id="UP000515152"/>
    </source>
</evidence>
<evidence type="ECO:0000259" key="6">
    <source>
        <dbReference type="PROSITE" id="PS50871"/>
    </source>
</evidence>
<dbReference type="SUPFAM" id="SSF57997">
    <property type="entry name" value="Tropomyosin"/>
    <property type="match status" value="1"/>
</dbReference>
<dbReference type="InterPro" id="IPR008983">
    <property type="entry name" value="Tumour_necrosis_fac-like_dom"/>
</dbReference>
<dbReference type="Pfam" id="PF00386">
    <property type="entry name" value="C1q"/>
    <property type="match status" value="1"/>
</dbReference>
<dbReference type="GO" id="GO:0005576">
    <property type="term" value="C:extracellular region"/>
    <property type="evidence" value="ECO:0007669"/>
    <property type="project" value="UniProtKB-SubCell"/>
</dbReference>
<evidence type="ECO:0000256" key="5">
    <source>
        <dbReference type="SAM" id="SignalP"/>
    </source>
</evidence>
<keyword evidence="7" id="KW-1185">Reference proteome</keyword>
<feature type="chain" id="PRO_5027936977" evidence="5">
    <location>
        <begin position="22"/>
        <end position="357"/>
    </location>
</feature>
<dbReference type="SMART" id="SM00110">
    <property type="entry name" value="C1Q"/>
    <property type="match status" value="1"/>
</dbReference>
<sequence length="357" mass="39812">MRAVITLLVLLLSMCGSQTWSTQTDLHTESQSTGAAAEVSTQLDISAELRELRDMVGELRVTLSFTRDELQNTKDLLNKIEVENDAVKQRLVASETEVVNLRKEAAAQTADLRSVTERLAVTETDMEHVKKDTEAQHTDLTTVKTEVMSLIKEQAAQEAELVVLKTRMDTGEAQVETRLSASETEVEKLKMEHAAQEAELTAVKTRLAATETEVVNLEKEITEKPKVAFSAALTAPIEAGNTDLNLVFTKTITNVRQAYSNITGFFTAPVKGVYYFRFTVMDHLNSRRMYIMMFKNGEKVMHLTEYDTDGHASYLSSGVTLQLEVGDVVNMRLPAGSRLYDDSRNHSTFSGFLLFTL</sequence>
<evidence type="ECO:0000256" key="3">
    <source>
        <dbReference type="ARBA" id="ARBA00022729"/>
    </source>
</evidence>
<accession>A0A6P3W220</accession>
<keyword evidence="2" id="KW-0964">Secreted</keyword>
<feature type="coiled-coil region" evidence="4">
    <location>
        <begin position="63"/>
        <end position="104"/>
    </location>
</feature>
<dbReference type="KEGG" id="char:105904076"/>
<dbReference type="Proteomes" id="UP000515152">
    <property type="component" value="Chromosome 2"/>
</dbReference>
<keyword evidence="3 5" id="KW-0732">Signal</keyword>
<evidence type="ECO:0000256" key="4">
    <source>
        <dbReference type="SAM" id="Coils"/>
    </source>
</evidence>
<dbReference type="AlphaFoldDB" id="A0A6P3W220"/>
<evidence type="ECO:0000256" key="1">
    <source>
        <dbReference type="ARBA" id="ARBA00004613"/>
    </source>
</evidence>
<gene>
    <name evidence="8" type="primary">LOC105904076</name>
</gene>
<keyword evidence="4" id="KW-0175">Coiled coil</keyword>
<evidence type="ECO:0000256" key="2">
    <source>
        <dbReference type="ARBA" id="ARBA00022525"/>
    </source>
</evidence>
<feature type="coiled-coil region" evidence="4">
    <location>
        <begin position="172"/>
        <end position="220"/>
    </location>
</feature>
<evidence type="ECO:0000313" key="8">
    <source>
        <dbReference type="RefSeq" id="XP_012687360.2"/>
    </source>
</evidence>
<dbReference type="PROSITE" id="PS50871">
    <property type="entry name" value="C1Q"/>
    <property type="match status" value="1"/>
</dbReference>
<organism evidence="7 8">
    <name type="scientific">Clupea harengus</name>
    <name type="common">Atlantic herring</name>
    <dbReference type="NCBI Taxonomy" id="7950"/>
    <lineage>
        <taxon>Eukaryota</taxon>
        <taxon>Metazoa</taxon>
        <taxon>Chordata</taxon>
        <taxon>Craniata</taxon>
        <taxon>Vertebrata</taxon>
        <taxon>Euteleostomi</taxon>
        <taxon>Actinopterygii</taxon>
        <taxon>Neopterygii</taxon>
        <taxon>Teleostei</taxon>
        <taxon>Clupei</taxon>
        <taxon>Clupeiformes</taxon>
        <taxon>Clupeoidei</taxon>
        <taxon>Clupeidae</taxon>
        <taxon>Clupea</taxon>
    </lineage>
</organism>
<dbReference type="PANTHER" id="PTHR22923:SF102">
    <property type="entry name" value="CEREBELLIN 13-RELATED"/>
    <property type="match status" value="1"/>
</dbReference>
<name>A0A6P3W220_CLUHA</name>
<dbReference type="Gene3D" id="2.60.120.40">
    <property type="match status" value="1"/>
</dbReference>
<dbReference type="RefSeq" id="XP_012687360.2">
    <property type="nucleotide sequence ID" value="XM_012831906.3"/>
</dbReference>
<dbReference type="SUPFAM" id="SSF49842">
    <property type="entry name" value="TNF-like"/>
    <property type="match status" value="1"/>
</dbReference>
<proteinExistence type="predicted"/>
<dbReference type="PRINTS" id="PR00007">
    <property type="entry name" value="COMPLEMNTC1Q"/>
</dbReference>
<feature type="signal peptide" evidence="5">
    <location>
        <begin position="1"/>
        <end position="21"/>
    </location>
</feature>
<feature type="domain" description="C1q" evidence="6">
    <location>
        <begin position="222"/>
        <end position="357"/>
    </location>
</feature>
<dbReference type="InterPro" id="IPR001073">
    <property type="entry name" value="C1q_dom"/>
</dbReference>
<dbReference type="GeneID" id="105904076"/>
<reference evidence="8" key="1">
    <citation type="submission" date="2025-08" db="UniProtKB">
        <authorList>
            <consortium name="RefSeq"/>
        </authorList>
    </citation>
    <scope>IDENTIFICATION</scope>
</reference>